<organism evidence="1 2">
    <name type="scientific">Phytophthora megakarya</name>
    <dbReference type="NCBI Taxonomy" id="4795"/>
    <lineage>
        <taxon>Eukaryota</taxon>
        <taxon>Sar</taxon>
        <taxon>Stramenopiles</taxon>
        <taxon>Oomycota</taxon>
        <taxon>Peronosporomycetes</taxon>
        <taxon>Peronosporales</taxon>
        <taxon>Peronosporaceae</taxon>
        <taxon>Phytophthora</taxon>
    </lineage>
</organism>
<name>A0A225V332_9STRA</name>
<reference evidence="2" key="1">
    <citation type="submission" date="2017-03" db="EMBL/GenBank/DDBJ databases">
        <title>Phytopthora megakarya and P. palmivora, two closely related causual agents of cacao black pod achieved similar genome size and gene model numbers by different mechanisms.</title>
        <authorList>
            <person name="Ali S."/>
            <person name="Shao J."/>
            <person name="Larry D.J."/>
            <person name="Kronmiller B."/>
            <person name="Shen D."/>
            <person name="Strem M.D."/>
            <person name="Melnick R.L."/>
            <person name="Guiltinan M.J."/>
            <person name="Tyler B.M."/>
            <person name="Meinhardt L.W."/>
            <person name="Bailey B.A."/>
        </authorList>
    </citation>
    <scope>NUCLEOTIDE SEQUENCE [LARGE SCALE GENOMIC DNA]</scope>
    <source>
        <strain evidence="2">zdho120</strain>
    </source>
</reference>
<dbReference type="EMBL" id="NBNE01008563">
    <property type="protein sequence ID" value="OWY99357.1"/>
    <property type="molecule type" value="Genomic_DNA"/>
</dbReference>
<accession>A0A225V332</accession>
<keyword evidence="2" id="KW-1185">Reference proteome</keyword>
<feature type="non-terminal residue" evidence="1">
    <location>
        <position position="1"/>
    </location>
</feature>
<protein>
    <submittedName>
        <fullName evidence="1">Uncharacterized protein</fullName>
    </submittedName>
</protein>
<proteinExistence type="predicted"/>
<evidence type="ECO:0000313" key="1">
    <source>
        <dbReference type="EMBL" id="OWY99357.1"/>
    </source>
</evidence>
<gene>
    <name evidence="1" type="ORF">PHMEG_00029647</name>
</gene>
<dbReference type="Proteomes" id="UP000198211">
    <property type="component" value="Unassembled WGS sequence"/>
</dbReference>
<comment type="caution">
    <text evidence="1">The sequence shown here is derived from an EMBL/GenBank/DDBJ whole genome shotgun (WGS) entry which is preliminary data.</text>
</comment>
<evidence type="ECO:0000313" key="2">
    <source>
        <dbReference type="Proteomes" id="UP000198211"/>
    </source>
</evidence>
<dbReference type="AlphaFoldDB" id="A0A225V332"/>
<sequence length="160" mass="17452">GLHHSVARAAHNSNERLTEGKQAFTLSIGSIHAQIYEKKIYSDTSLYSCVGISCAVPKVLKTYDTILLGETIYFAHMKNDQDGSNPRGPRNVYPNPIMPEICPYSLVDVLGGISCCAPQNFFNTRINIIWLAPSRSQGVSEGLQLHNAASSEVMTQLPSG</sequence>